<gene>
    <name evidence="3" type="ORF">BN1204_054530</name>
</gene>
<evidence type="ECO:0000256" key="1">
    <source>
        <dbReference type="SAM" id="Coils"/>
    </source>
</evidence>
<dbReference type="EMBL" id="LN714486">
    <property type="protein sequence ID" value="CEL69753.1"/>
    <property type="molecule type" value="Genomic_DNA"/>
</dbReference>
<feature type="coiled-coil region" evidence="1">
    <location>
        <begin position="663"/>
        <end position="821"/>
    </location>
</feature>
<name>A0A0F7UIE6_NEOCL</name>
<evidence type="ECO:0000256" key="2">
    <source>
        <dbReference type="SAM" id="MobiDB-lite"/>
    </source>
</evidence>
<protein>
    <submittedName>
        <fullName evidence="3">Myosin heavy chain, putative</fullName>
    </submittedName>
</protein>
<proteinExistence type="predicted"/>
<feature type="coiled-coil region" evidence="1">
    <location>
        <begin position="474"/>
        <end position="630"/>
    </location>
</feature>
<sequence>MDADNFRKLTAILDVLDRYKKSLTAASFQGASGDRSRSRRISRSPSVRSARSGSWMPARSVFVGGGSTLKYHARSKQIEDWPETTVAAIQRKMTIRRTKTLHARRQAAARLSCPELPHLQKLQVDLRELDSPLQAKVESRGLERWFSGPRAAQDDSETLEAFEGEGIRKWASLSDGDVSLEVDLSDDDESVRPDVIFSDSVGSVDLKSLAELEFDEVDLDHITPKVLGQLFDRVLECLQLDFRDLIDKLKTQNGHLKQDIISMKKKLQDAVHTNDEQVQELKDMTERVADLRAETRELTRQLRLMESQLKKYAEQDREIQALVREKLAWEAERQQLSAQIQKLTQELGTRDDGTRLLQLLGDFDRVEALNQEKEEQLKTLAKHLEAKDREIESLNLNLSMKQTAAAAPRRDPRSSILSPRVSLEFYSGTLPRRTTMARRHLVESRSSVPLVGASLAGELRQAAQETEEKPAVTVEEYAQRLELARRKLDQAMAELETASHVNETLREKVTRLQGELDETTKTVEDLTKEVKEKEELLNSAEEKLREQTSLLHATDLKLFNAEEGSRNKEAQLDRLRADLAAVRGELDAALKQSQGDTALLEQVGRQVEQIKRLEKEVAELREQLSDSTAKNETSSADAERLKKLLAEETGKAGEGDLAWRARLADVEAELEAESRRALRAEELEQQVKDLEEELTVLRRTGAEMEEKLKHEIEILRAHMDEQKATFARAEKELQDQRNAAENEKADLARRLACINEELQRLQRAEQLALALEAEPATFADSPSQEESQKVRDLLEKHSLDLERLRQSITELSETKQSLESEQSVLDKKLSTFKQDLGEVQALYQDMHSKLDAALRGKEDELAILIAACNQMEKNVAAKLEQMRKELREESEKELERGRLIWLSNRLQESVHQLKRDNAALQAQLEAAEQGGICPEDRKRLEALEEENRALTSQLADQQSAALRGAALEEEAAALQSLKEEHGPLLHQVETLRGRNADLEALVVAAKGDGTAEIERLQQSCRQLAAQLKQLEEADSKARQAHAENQALLERCAHLETQLNRTSDRLGASEAATEVWQGKYQRSAAENEKLQRKLALLTEQHGLLMSRAAEHQKLSSLMEHVSKELLQIRGDMAKIKDLGTKIQDTPATTVFNVGYPENVIPMVSVHGDHKKEQTVNISGVYDLRMAAGQYATFSTTAGSRAATPLRRNCASSLLSSLRDGISSGNCCSSDVESRMASAIGNGITYVFPSSRRAPASCTTPVSSSLFDKKVSNPSTVLRVRTGIETPSAEQFFPMSPESDPRPDFHPLLPSVPWYPPP</sequence>
<feature type="region of interest" description="Disordered" evidence="2">
    <location>
        <begin position="1288"/>
        <end position="1316"/>
    </location>
</feature>
<accession>A0A0F7UIE6</accession>
<organism evidence="3">
    <name type="scientific">Neospora caninum (strain Liverpool)</name>
    <dbReference type="NCBI Taxonomy" id="572307"/>
    <lineage>
        <taxon>Eukaryota</taxon>
        <taxon>Sar</taxon>
        <taxon>Alveolata</taxon>
        <taxon>Apicomplexa</taxon>
        <taxon>Conoidasida</taxon>
        <taxon>Coccidia</taxon>
        <taxon>Eucoccidiorida</taxon>
        <taxon>Eimeriorina</taxon>
        <taxon>Sarcocystidae</taxon>
        <taxon>Neospora</taxon>
    </lineage>
</organism>
<reference evidence="3" key="1">
    <citation type="journal article" date="2015" name="PLoS ONE">
        <title>Comprehensive Evaluation of Toxoplasma gondii VEG and Neospora caninum LIV Genomes with Tachyzoite Stage Transcriptome and Proteome Defines Novel Transcript Features.</title>
        <authorList>
            <person name="Ramaprasad A."/>
            <person name="Mourier T."/>
            <person name="Naeem R."/>
            <person name="Malas T.B."/>
            <person name="Moussa E."/>
            <person name="Panigrahi A."/>
            <person name="Vermont S.J."/>
            <person name="Otto T.D."/>
            <person name="Wastling J."/>
            <person name="Pain A."/>
        </authorList>
    </citation>
    <scope>NUCLEOTIDE SEQUENCE</scope>
    <source>
        <strain evidence="3">Liverpool</strain>
    </source>
</reference>
<keyword evidence="1" id="KW-0175">Coiled coil</keyword>
<feature type="compositionally biased region" description="Low complexity" evidence="2">
    <location>
        <begin position="43"/>
        <end position="52"/>
    </location>
</feature>
<feature type="coiled-coil region" evidence="1">
    <location>
        <begin position="246"/>
        <end position="397"/>
    </location>
</feature>
<feature type="coiled-coil region" evidence="1">
    <location>
        <begin position="1013"/>
        <end position="1099"/>
    </location>
</feature>
<evidence type="ECO:0000313" key="3">
    <source>
        <dbReference type="EMBL" id="CEL69753.1"/>
    </source>
</evidence>
<dbReference type="Gene3D" id="1.10.287.1490">
    <property type="match status" value="1"/>
</dbReference>
<feature type="region of interest" description="Disordered" evidence="2">
    <location>
        <begin position="27"/>
        <end position="52"/>
    </location>
</feature>
<feature type="coiled-coil region" evidence="1">
    <location>
        <begin position="854"/>
        <end position="960"/>
    </location>
</feature>